<dbReference type="AlphaFoldDB" id="A0A6B0VKR3"/>
<dbReference type="InterPro" id="IPR012341">
    <property type="entry name" value="6hp_glycosidase-like_sf"/>
</dbReference>
<evidence type="ECO:0000313" key="3">
    <source>
        <dbReference type="Proteomes" id="UP000434101"/>
    </source>
</evidence>
<dbReference type="OrthoDB" id="161490at2157"/>
<dbReference type="EMBL" id="WUYX01000023">
    <property type="protein sequence ID" value="MXV61697.1"/>
    <property type="molecule type" value="Genomic_DNA"/>
</dbReference>
<evidence type="ECO:0000259" key="1">
    <source>
        <dbReference type="Pfam" id="PF22422"/>
    </source>
</evidence>
<protein>
    <recommendedName>
        <fullName evidence="1">Mannosylglycerate hydrolase MGH1-like glycoside hydrolase domain-containing protein</fullName>
    </recommendedName>
</protein>
<name>A0A6B0VKR3_9EURY</name>
<dbReference type="Gene3D" id="1.50.10.10">
    <property type="match status" value="1"/>
</dbReference>
<gene>
    <name evidence="2" type="ORF">GS429_06385</name>
</gene>
<dbReference type="SUPFAM" id="SSF48208">
    <property type="entry name" value="Six-hairpin glycosidases"/>
    <property type="match status" value="1"/>
</dbReference>
<dbReference type="InterPro" id="IPR054491">
    <property type="entry name" value="MGH1-like_GH"/>
</dbReference>
<dbReference type="Proteomes" id="UP000434101">
    <property type="component" value="Unassembled WGS sequence"/>
</dbReference>
<dbReference type="RefSeq" id="WP_160063794.1">
    <property type="nucleotide sequence ID" value="NZ_WUYX01000023.1"/>
</dbReference>
<evidence type="ECO:0000313" key="2">
    <source>
        <dbReference type="EMBL" id="MXV61697.1"/>
    </source>
</evidence>
<organism evidence="2 3">
    <name type="scientific">Natronorubrum halalkaliphilum</name>
    <dbReference type="NCBI Taxonomy" id="2691917"/>
    <lineage>
        <taxon>Archaea</taxon>
        <taxon>Methanobacteriati</taxon>
        <taxon>Methanobacteriota</taxon>
        <taxon>Stenosarchaea group</taxon>
        <taxon>Halobacteria</taxon>
        <taxon>Halobacteriales</taxon>
        <taxon>Natrialbaceae</taxon>
        <taxon>Natronorubrum</taxon>
    </lineage>
</organism>
<comment type="caution">
    <text evidence="2">The sequence shown here is derived from an EMBL/GenBank/DDBJ whole genome shotgun (WGS) entry which is preliminary data.</text>
</comment>
<dbReference type="Pfam" id="PF22422">
    <property type="entry name" value="MGH1-like_GH"/>
    <property type="match status" value="1"/>
</dbReference>
<proteinExistence type="predicted"/>
<accession>A0A6B0VKR3</accession>
<dbReference type="InterPro" id="IPR008928">
    <property type="entry name" value="6-hairpin_glycosidase_sf"/>
</dbReference>
<feature type="domain" description="Mannosylglycerate hydrolase MGH1-like glycoside hydrolase" evidence="1">
    <location>
        <begin position="174"/>
        <end position="328"/>
    </location>
</feature>
<reference evidence="2 3" key="1">
    <citation type="submission" date="2020-01" db="EMBL/GenBank/DDBJ databases">
        <title>Natronorubrum sp. JWXQ-INN 674 isolated from Inner Mongolia Autonomous Region of China.</title>
        <authorList>
            <person name="Xue Q."/>
        </authorList>
    </citation>
    <scope>NUCLEOTIDE SEQUENCE [LARGE SCALE GENOMIC DNA]</scope>
    <source>
        <strain evidence="2 3">JWXQ-INN-674</strain>
    </source>
</reference>
<sequence>MGSVRNGRYYARELWRRLAHYGRKRREGYRDHGSLERAAETILAERAERGFASGGHFRGVWPRDLCFAARGLTAAGFDDAAGDAGRWIADQLSDVFYTDFHDRFHAATPSEGVDTFPALVLLLAETGRLRERAETIADLAVHHREKFVADSGLVTGSGSSWWDSAAAPREAYNTALLLAAVERLEERAVETTFTGESETIRDALYSNLWNGRYFDEHRHPRRGRSLGGGRGRRSGSGSSVLACDANVVPLYLGVVDDERAASIVASLERLETPHGLRMRARPFSHAAVHPFFLLHRDYHYHIWPWNGFMYAVGLRRYGFDERARREVARLESLLAPYGNFLEICTLEGEPYIKRGYASAEDFTVAAALWTEYRRRT</sequence>
<keyword evidence="3" id="KW-1185">Reference proteome</keyword>
<dbReference type="GO" id="GO:0005975">
    <property type="term" value="P:carbohydrate metabolic process"/>
    <property type="evidence" value="ECO:0007669"/>
    <property type="project" value="InterPro"/>
</dbReference>